<sequence length="795" mass="89584">MSSNNSSDGALTGGQPPRIGVSWQVDIPNLMTILAAIGIAGMKKLQLSGIHLDTIGYLLKLGEITPCTIQYRLQLHEARKMQRARYWFHAVVEYGTGNNFVVDELLRTRSGENALALLTAVVSAFDNMASEVLTLLFQRLFPSPENAPGIDELQRIRSLCLPLVRRMDFKDRLAEIHAWLVSDYAPTVQFQGKEALPDSATMADLVKILFDIIQNSGNRLIFYGIKGAAWLITYSWKVLGLEICVVRRDGHVHSFEGSYSSASVVVYPDVTKEFEIYHPINKVLDIVKSSTHSPKSHELNWVVSCDEEGVDFFQLCCGWDMKDRQEIGNLIYSIAKEYVELRIMEEHSKVVPVSFFSHHSATILGRLEQTLHCLGLRNQLRYNKNWRTDNFSLLFVGGLEKYDLQLKIFSTMYQHVEESTMSCSHTTLQARDMKHLSSFCIRCRLCNVVQGLSYTSALLAFTDWCLGFKKISMLRSYIGGSAPSKNSFRCFQWIYHNSIYPADEETSSEARPKELHLDRGALACELCKICSGSQQDVEIIDSNKDRFVAIKLDGALFIDHGASEINLQPGPIFMIREGEFSLGGDRRSLLTVSPHSIISQAKYQSYDDLEYLQPVNGFKGASMLVEASLTTDAIQLQYFFVVKNSKQTINYSVNPRCAFHGLRFLKVTLSCGHSFDDPIRVSKVCIGDGPNPIRWWKDDMENLWRIVDTPGGQPKDDEGIRSGNHPPLFYYHPIANNSTAQWTAVSGVHPLIPWPGIMLLQDDTCLACTRDQALQLFSLSPNIPRMAMILSYCSN</sequence>
<dbReference type="Proteomes" id="UP001610432">
    <property type="component" value="Unassembled WGS sequence"/>
</dbReference>
<dbReference type="EMBL" id="JBFXLQ010000020">
    <property type="protein sequence ID" value="KAL2867145.1"/>
    <property type="molecule type" value="Genomic_DNA"/>
</dbReference>
<reference evidence="1 2" key="1">
    <citation type="submission" date="2024-07" db="EMBL/GenBank/DDBJ databases">
        <title>Section-level genome sequencing and comparative genomics of Aspergillus sections Usti and Cavernicolus.</title>
        <authorList>
            <consortium name="Lawrence Berkeley National Laboratory"/>
            <person name="Nybo J.L."/>
            <person name="Vesth T.C."/>
            <person name="Theobald S."/>
            <person name="Frisvad J.C."/>
            <person name="Larsen T.O."/>
            <person name="Kjaerboelling I."/>
            <person name="Rothschild-Mancinelli K."/>
            <person name="Lyhne E.K."/>
            <person name="Kogle M.E."/>
            <person name="Barry K."/>
            <person name="Clum A."/>
            <person name="Na H."/>
            <person name="Ledsgaard L."/>
            <person name="Lin J."/>
            <person name="Lipzen A."/>
            <person name="Kuo A."/>
            <person name="Riley R."/>
            <person name="Mondo S."/>
            <person name="Labutti K."/>
            <person name="Haridas S."/>
            <person name="Pangalinan J."/>
            <person name="Salamov A.A."/>
            <person name="Simmons B.A."/>
            <person name="Magnuson J.K."/>
            <person name="Chen J."/>
            <person name="Drula E."/>
            <person name="Henrissat B."/>
            <person name="Wiebenga A."/>
            <person name="Lubbers R.J."/>
            <person name="Gomes A.C."/>
            <person name="Macurrencykelacurrency M.R."/>
            <person name="Stajich J."/>
            <person name="Grigoriev I.V."/>
            <person name="Mortensen U.H."/>
            <person name="De Vries R.P."/>
            <person name="Baker S.E."/>
            <person name="Andersen M.R."/>
        </authorList>
    </citation>
    <scope>NUCLEOTIDE SEQUENCE [LARGE SCALE GENOMIC DNA]</scope>
    <source>
        <strain evidence="1 2">CBS 449.75</strain>
    </source>
</reference>
<accession>A0ABR4LRI1</accession>
<protein>
    <submittedName>
        <fullName evidence="1">Uncharacterized protein</fullName>
    </submittedName>
</protein>
<dbReference type="GeneID" id="98139314"/>
<evidence type="ECO:0000313" key="2">
    <source>
        <dbReference type="Proteomes" id="UP001610432"/>
    </source>
</evidence>
<evidence type="ECO:0000313" key="1">
    <source>
        <dbReference type="EMBL" id="KAL2867145.1"/>
    </source>
</evidence>
<gene>
    <name evidence="1" type="ORF">BJX67DRAFT_105213</name>
</gene>
<comment type="caution">
    <text evidence="1">The sequence shown here is derived from an EMBL/GenBank/DDBJ whole genome shotgun (WGS) entry which is preliminary data.</text>
</comment>
<organism evidence="1 2">
    <name type="scientific">Aspergillus lucknowensis</name>
    <dbReference type="NCBI Taxonomy" id="176173"/>
    <lineage>
        <taxon>Eukaryota</taxon>
        <taxon>Fungi</taxon>
        <taxon>Dikarya</taxon>
        <taxon>Ascomycota</taxon>
        <taxon>Pezizomycotina</taxon>
        <taxon>Eurotiomycetes</taxon>
        <taxon>Eurotiomycetidae</taxon>
        <taxon>Eurotiales</taxon>
        <taxon>Aspergillaceae</taxon>
        <taxon>Aspergillus</taxon>
        <taxon>Aspergillus subgen. Nidulantes</taxon>
    </lineage>
</organism>
<name>A0ABR4LRI1_9EURO</name>
<keyword evidence="2" id="KW-1185">Reference proteome</keyword>
<proteinExistence type="predicted"/>
<dbReference type="RefSeq" id="XP_070886124.1">
    <property type="nucleotide sequence ID" value="XM_071024242.1"/>
</dbReference>